<dbReference type="EMBL" id="CAHIKZ030000499">
    <property type="protein sequence ID" value="CAE1177322.1"/>
    <property type="molecule type" value="Genomic_DNA"/>
</dbReference>
<dbReference type="GO" id="GO:0016787">
    <property type="term" value="F:hydrolase activity"/>
    <property type="evidence" value="ECO:0007669"/>
    <property type="project" value="UniProtKB-KW"/>
</dbReference>
<organism evidence="2 3">
    <name type="scientific">Acanthosepion pharaonis</name>
    <name type="common">Pharaoh cuttlefish</name>
    <name type="synonym">Sepia pharaonis</name>
    <dbReference type="NCBI Taxonomy" id="158019"/>
    <lineage>
        <taxon>Eukaryota</taxon>
        <taxon>Metazoa</taxon>
        <taxon>Spiralia</taxon>
        <taxon>Lophotrochozoa</taxon>
        <taxon>Mollusca</taxon>
        <taxon>Cephalopoda</taxon>
        <taxon>Coleoidea</taxon>
        <taxon>Decapodiformes</taxon>
        <taxon>Sepiida</taxon>
        <taxon>Sepiina</taxon>
        <taxon>Sepiidae</taxon>
        <taxon>Acanthosepion</taxon>
    </lineage>
</organism>
<keyword evidence="2" id="KW-0378">Hydrolase</keyword>
<reference evidence="2" key="1">
    <citation type="submission" date="2021-01" db="EMBL/GenBank/DDBJ databases">
        <authorList>
            <person name="Li R."/>
            <person name="Bekaert M."/>
        </authorList>
    </citation>
    <scope>NUCLEOTIDE SEQUENCE</scope>
    <source>
        <strain evidence="2">Farmed</strain>
    </source>
</reference>
<feature type="region of interest" description="Disordered" evidence="1">
    <location>
        <begin position="62"/>
        <end position="88"/>
    </location>
</feature>
<comment type="caution">
    <text evidence="2">The sequence shown here is derived from an EMBL/GenBank/DDBJ whole genome shotgun (WGS) entry which is preliminary data.</text>
</comment>
<keyword evidence="3" id="KW-1185">Reference proteome</keyword>
<evidence type="ECO:0000256" key="1">
    <source>
        <dbReference type="SAM" id="MobiDB-lite"/>
    </source>
</evidence>
<protein>
    <submittedName>
        <fullName evidence="2">CAPN15</fullName>
        <ecNumber evidence="2">3.4.22.-</ecNumber>
    </submittedName>
</protein>
<evidence type="ECO:0000313" key="3">
    <source>
        <dbReference type="Proteomes" id="UP000597762"/>
    </source>
</evidence>
<name>A0A812BDC8_ACAPH</name>
<dbReference type="EC" id="3.4.22.-" evidence="2"/>
<gene>
    <name evidence="2" type="ORF">SPHA_14580</name>
</gene>
<sequence>MRESFGVFSWVTAAVAVSRPSAAVVGAVLLVCCRKVWFARRRSFFGSQEGVRLLCHKKLFPPTPEEPTSESSALDEPMRNELSETPEEITTEEALETIPLRRSTRQKRPALHCHLCDLEIREECNEHARKRPRTQPLRSVVRRQQLWVPFCSFAVVKFGSQEGVRFFRSQEGVRLLCHKKLFFPPFSLTDII</sequence>
<dbReference type="AlphaFoldDB" id="A0A812BDC8"/>
<accession>A0A812BDC8</accession>
<dbReference type="Proteomes" id="UP000597762">
    <property type="component" value="Unassembled WGS sequence"/>
</dbReference>
<evidence type="ECO:0000313" key="2">
    <source>
        <dbReference type="EMBL" id="CAE1177322.1"/>
    </source>
</evidence>
<proteinExistence type="predicted"/>